<proteinExistence type="inferred from homology"/>
<comment type="similarity">
    <text evidence="3">Belongs to the etk/wzc family.</text>
</comment>
<keyword evidence="9" id="KW-0547">Nucleotide-binding</keyword>
<dbReference type="Pfam" id="PF13614">
    <property type="entry name" value="AAA_31"/>
    <property type="match status" value="1"/>
</dbReference>
<feature type="transmembrane region" description="Helical" evidence="16">
    <location>
        <begin position="31"/>
        <end position="51"/>
    </location>
</feature>
<evidence type="ECO:0000256" key="3">
    <source>
        <dbReference type="ARBA" id="ARBA00008883"/>
    </source>
</evidence>
<evidence type="ECO:0000256" key="1">
    <source>
        <dbReference type="ARBA" id="ARBA00004429"/>
    </source>
</evidence>
<accession>A0A5B8VE61</accession>
<evidence type="ECO:0000256" key="15">
    <source>
        <dbReference type="ARBA" id="ARBA00051245"/>
    </source>
</evidence>
<dbReference type="InterPro" id="IPR005702">
    <property type="entry name" value="Wzc-like_C"/>
</dbReference>
<dbReference type="GO" id="GO:0005524">
    <property type="term" value="F:ATP binding"/>
    <property type="evidence" value="ECO:0007669"/>
    <property type="project" value="UniProtKB-KW"/>
</dbReference>
<dbReference type="Proteomes" id="UP000321533">
    <property type="component" value="Chromosome"/>
</dbReference>
<keyword evidence="13 16" id="KW-0472">Membrane</keyword>
<keyword evidence="7 20" id="KW-0808">Transferase</keyword>
<keyword evidence="11" id="KW-0067">ATP-binding</keyword>
<dbReference type="GO" id="GO:0042802">
    <property type="term" value="F:identical protein binding"/>
    <property type="evidence" value="ECO:0007669"/>
    <property type="project" value="UniProtKB-ARBA"/>
</dbReference>
<evidence type="ECO:0000256" key="9">
    <source>
        <dbReference type="ARBA" id="ARBA00022741"/>
    </source>
</evidence>
<evidence type="ECO:0000256" key="10">
    <source>
        <dbReference type="ARBA" id="ARBA00022777"/>
    </source>
</evidence>
<evidence type="ECO:0000256" key="12">
    <source>
        <dbReference type="ARBA" id="ARBA00022989"/>
    </source>
</evidence>
<dbReference type="Gene3D" id="3.40.50.300">
    <property type="entry name" value="P-loop containing nucleotide triphosphate hydrolases"/>
    <property type="match status" value="1"/>
</dbReference>
<reference evidence="20 21" key="1">
    <citation type="journal article" date="2016" name="Int. J. Syst. Evol. Microbiol.">
        <title>Panacibacter ginsenosidivorans gen. nov., sp. nov., with ginsenoside converting activity isolated from soil of a ginseng field.</title>
        <authorList>
            <person name="Siddiqi M.Z."/>
            <person name="Muhammad Shafi S."/>
            <person name="Choi K.D."/>
            <person name="Im W.T."/>
        </authorList>
    </citation>
    <scope>NUCLEOTIDE SEQUENCE [LARGE SCALE GENOMIC DNA]</scope>
    <source>
        <strain evidence="20 21">Gsoil1550</strain>
    </source>
</reference>
<dbReference type="GO" id="GO:0004715">
    <property type="term" value="F:non-membrane spanning protein tyrosine kinase activity"/>
    <property type="evidence" value="ECO:0007669"/>
    <property type="project" value="UniProtKB-EC"/>
</dbReference>
<organism evidence="20 21">
    <name type="scientific">Panacibacter ginsenosidivorans</name>
    <dbReference type="NCBI Taxonomy" id="1813871"/>
    <lineage>
        <taxon>Bacteria</taxon>
        <taxon>Pseudomonadati</taxon>
        <taxon>Bacteroidota</taxon>
        <taxon>Chitinophagia</taxon>
        <taxon>Chitinophagales</taxon>
        <taxon>Chitinophagaceae</taxon>
        <taxon>Panacibacter</taxon>
    </lineage>
</organism>
<evidence type="ECO:0000313" key="20">
    <source>
        <dbReference type="EMBL" id="QEC68558.1"/>
    </source>
</evidence>
<dbReference type="GO" id="GO:0005886">
    <property type="term" value="C:plasma membrane"/>
    <property type="evidence" value="ECO:0007669"/>
    <property type="project" value="UniProtKB-SubCell"/>
</dbReference>
<evidence type="ECO:0000256" key="8">
    <source>
        <dbReference type="ARBA" id="ARBA00022692"/>
    </source>
</evidence>
<dbReference type="KEGG" id="pgin:FRZ67_15045"/>
<evidence type="ECO:0000256" key="13">
    <source>
        <dbReference type="ARBA" id="ARBA00023136"/>
    </source>
</evidence>
<dbReference type="EC" id="2.7.10.2" evidence="4"/>
<dbReference type="AlphaFoldDB" id="A0A5B8VE61"/>
<evidence type="ECO:0000256" key="14">
    <source>
        <dbReference type="ARBA" id="ARBA00023137"/>
    </source>
</evidence>
<protein>
    <recommendedName>
        <fullName evidence="4">non-specific protein-tyrosine kinase</fullName>
        <ecNumber evidence="4">2.7.10.2</ecNumber>
    </recommendedName>
</protein>
<dbReference type="Pfam" id="PF13807">
    <property type="entry name" value="GNVR"/>
    <property type="match status" value="1"/>
</dbReference>
<comment type="catalytic activity">
    <reaction evidence="15">
        <text>L-tyrosyl-[protein] + ATP = O-phospho-L-tyrosyl-[protein] + ADP + H(+)</text>
        <dbReference type="Rhea" id="RHEA:10596"/>
        <dbReference type="Rhea" id="RHEA-COMP:10136"/>
        <dbReference type="Rhea" id="RHEA-COMP:20101"/>
        <dbReference type="ChEBI" id="CHEBI:15378"/>
        <dbReference type="ChEBI" id="CHEBI:30616"/>
        <dbReference type="ChEBI" id="CHEBI:46858"/>
        <dbReference type="ChEBI" id="CHEBI:61978"/>
        <dbReference type="ChEBI" id="CHEBI:456216"/>
        <dbReference type="EC" id="2.7.10.2"/>
    </reaction>
</comment>
<keyword evidence="14" id="KW-0829">Tyrosine-protein kinase</keyword>
<dbReference type="NCBIfam" id="TIGR01007">
    <property type="entry name" value="eps_fam"/>
    <property type="match status" value="1"/>
</dbReference>
<dbReference type="SUPFAM" id="SSF52540">
    <property type="entry name" value="P-loop containing nucleoside triphosphate hydrolases"/>
    <property type="match status" value="1"/>
</dbReference>
<sequence>MNNNMNHKQGFQKKEDEFDVKKLIGRFLGYWKFYVIAIIFFVFLGLMYIRYSTPLYEVNAQVLVQEDQGASSSSFPSSDLMSDFGDLFDVQNNVYNELAILQTKDLLEKVVKEMNLNVVCYNKGDIRDVEVYQKAPFTVNFQPSVDTILATTIYLTFPQQNKDNSFTINIGDTSYTAKFGDVLNIPTGKLTLTRSGMPFQSNSYILSLNSVDAVIDAIQKNLSIDIKDKETTVIFLSYNTNVPKKGEDMLQNLITSYINRNLNEKNQISDSTIAFVNSRINIVSKELGLIETDIQHFKQSNKIADITEQSKALIDNGSTYYAKLNELDVQLSVVKTMLGYIVNESNNDRPVPALLTDDPTFLGLVQEYNNLIIQKSRVLLSVKEGNPIAQNITNQITTLRNDIVKSLQNQQKTIEIGRDRIVKENNLLGSKVYDVPAQEREYVNLSRERDVKQALYLYLLQKKEETAITKASNMSSAAIIEKPRADFLPYFPNKPVILALSVLVALIVPTGFIIFKQLFNTKVLAREDITNTTHATILAEIGHSDKQGVLSPDTEGRSVIAEQFRMFRTNMDFLIANKKPAHVLITSSMTGEGKSFIASNLGMLYAYSGKKVLLMELDLRKPKLSSMLNMPNNTGLSNYIISNKPYQDFIKPVPQKDNLFLMSSGPIPPNPAELLMSDKMRDLFAQLDEEFDIIILDTPPIGAVTDAQILSKYSDINLYVIRQYYTLKHNLDIINDLLEHERLSNLYLVVNDVKKGSSYRYGYGYSYGYGYGYTEAEKKSKKKWFGFKS</sequence>
<evidence type="ECO:0000256" key="4">
    <source>
        <dbReference type="ARBA" id="ARBA00011903"/>
    </source>
</evidence>
<comment type="similarity">
    <text evidence="2">Belongs to the CpsD/CapB family.</text>
</comment>
<keyword evidence="6" id="KW-0997">Cell inner membrane</keyword>
<evidence type="ECO:0000256" key="5">
    <source>
        <dbReference type="ARBA" id="ARBA00022475"/>
    </source>
</evidence>
<dbReference type="InterPro" id="IPR003856">
    <property type="entry name" value="LPS_length_determ_N"/>
</dbReference>
<dbReference type="InterPro" id="IPR050445">
    <property type="entry name" value="Bact_polysacc_biosynth/exp"/>
</dbReference>
<dbReference type="PANTHER" id="PTHR32309">
    <property type="entry name" value="TYROSINE-PROTEIN KINASE"/>
    <property type="match status" value="1"/>
</dbReference>
<comment type="subcellular location">
    <subcellularLocation>
        <location evidence="1">Cell inner membrane</location>
        <topology evidence="1">Multi-pass membrane protein</topology>
    </subcellularLocation>
</comment>
<dbReference type="EMBL" id="CP042435">
    <property type="protein sequence ID" value="QEC68558.1"/>
    <property type="molecule type" value="Genomic_DNA"/>
</dbReference>
<dbReference type="FunFam" id="3.40.50.300:FF:000527">
    <property type="entry name" value="Tyrosine-protein kinase etk"/>
    <property type="match status" value="1"/>
</dbReference>
<dbReference type="InterPro" id="IPR032807">
    <property type="entry name" value="GNVR"/>
</dbReference>
<evidence type="ECO:0000256" key="16">
    <source>
        <dbReference type="SAM" id="Phobius"/>
    </source>
</evidence>
<keyword evidence="21" id="KW-1185">Reference proteome</keyword>
<dbReference type="InterPro" id="IPR025669">
    <property type="entry name" value="AAA_dom"/>
</dbReference>
<evidence type="ECO:0000313" key="21">
    <source>
        <dbReference type="Proteomes" id="UP000321533"/>
    </source>
</evidence>
<evidence type="ECO:0000256" key="2">
    <source>
        <dbReference type="ARBA" id="ARBA00007316"/>
    </source>
</evidence>
<dbReference type="InterPro" id="IPR027417">
    <property type="entry name" value="P-loop_NTPase"/>
</dbReference>
<evidence type="ECO:0000256" key="6">
    <source>
        <dbReference type="ARBA" id="ARBA00022519"/>
    </source>
</evidence>
<evidence type="ECO:0000259" key="17">
    <source>
        <dbReference type="Pfam" id="PF02706"/>
    </source>
</evidence>
<dbReference type="Pfam" id="PF02706">
    <property type="entry name" value="Wzz"/>
    <property type="match status" value="1"/>
</dbReference>
<keyword evidence="5" id="KW-1003">Cell membrane</keyword>
<evidence type="ECO:0000256" key="7">
    <source>
        <dbReference type="ARBA" id="ARBA00022679"/>
    </source>
</evidence>
<name>A0A5B8VE61_9BACT</name>
<evidence type="ECO:0000259" key="19">
    <source>
        <dbReference type="Pfam" id="PF13807"/>
    </source>
</evidence>
<dbReference type="CDD" id="cd05387">
    <property type="entry name" value="BY-kinase"/>
    <property type="match status" value="1"/>
</dbReference>
<keyword evidence="10 20" id="KW-0418">Kinase</keyword>
<evidence type="ECO:0000259" key="18">
    <source>
        <dbReference type="Pfam" id="PF13614"/>
    </source>
</evidence>
<dbReference type="PANTHER" id="PTHR32309:SF13">
    <property type="entry name" value="FERRIC ENTEROBACTIN TRANSPORT PROTEIN FEPE"/>
    <property type="match status" value="1"/>
</dbReference>
<keyword evidence="12 16" id="KW-1133">Transmembrane helix</keyword>
<evidence type="ECO:0000256" key="11">
    <source>
        <dbReference type="ARBA" id="ARBA00022840"/>
    </source>
</evidence>
<feature type="domain" description="Polysaccharide chain length determinant N-terminal" evidence="17">
    <location>
        <begin position="16"/>
        <end position="113"/>
    </location>
</feature>
<feature type="transmembrane region" description="Helical" evidence="16">
    <location>
        <begin position="496"/>
        <end position="515"/>
    </location>
</feature>
<feature type="domain" description="AAA" evidence="18">
    <location>
        <begin position="590"/>
        <end position="727"/>
    </location>
</feature>
<dbReference type="OrthoDB" id="9794577at2"/>
<dbReference type="RefSeq" id="WP_147190703.1">
    <property type="nucleotide sequence ID" value="NZ_CP042435.1"/>
</dbReference>
<feature type="domain" description="Tyrosine-protein kinase G-rich" evidence="19">
    <location>
        <begin position="439"/>
        <end position="517"/>
    </location>
</feature>
<keyword evidence="8 16" id="KW-0812">Transmembrane</keyword>
<gene>
    <name evidence="20" type="ORF">FRZ67_15045</name>
</gene>